<sequence length="154" mass="17177">MASRIIARLYHFAKGSTPLTDLPAAWQSGVDAALKEIEKSVDPKFVQAEIKDTMEAPLKELERLNKLVSNEPPMGKSKTPAIQDSLDSLLQTLHVQKKRLAAGLATEAELTMLARNVEATKEIDERQKGIYNSLARYGKTLDKVGLWLKMWDNS</sequence>
<organism evidence="1 2">
    <name type="scientific">Asterophora parasitica</name>
    <dbReference type="NCBI Taxonomy" id="117018"/>
    <lineage>
        <taxon>Eukaryota</taxon>
        <taxon>Fungi</taxon>
        <taxon>Dikarya</taxon>
        <taxon>Basidiomycota</taxon>
        <taxon>Agaricomycotina</taxon>
        <taxon>Agaricomycetes</taxon>
        <taxon>Agaricomycetidae</taxon>
        <taxon>Agaricales</taxon>
        <taxon>Tricholomatineae</taxon>
        <taxon>Lyophyllaceae</taxon>
        <taxon>Asterophora</taxon>
    </lineage>
</organism>
<dbReference type="EMBL" id="JABCKV010000426">
    <property type="protein sequence ID" value="KAG5640975.1"/>
    <property type="molecule type" value="Genomic_DNA"/>
</dbReference>
<gene>
    <name evidence="1" type="ORF">DXG03_006468</name>
</gene>
<dbReference type="Proteomes" id="UP000775547">
    <property type="component" value="Unassembled WGS sequence"/>
</dbReference>
<protein>
    <submittedName>
        <fullName evidence="1">Uncharacterized protein</fullName>
    </submittedName>
</protein>
<evidence type="ECO:0000313" key="2">
    <source>
        <dbReference type="Proteomes" id="UP000775547"/>
    </source>
</evidence>
<comment type="caution">
    <text evidence="1">The sequence shown here is derived from an EMBL/GenBank/DDBJ whole genome shotgun (WGS) entry which is preliminary data.</text>
</comment>
<keyword evidence="2" id="KW-1185">Reference proteome</keyword>
<dbReference type="OrthoDB" id="1933281at2759"/>
<accession>A0A9P7G532</accession>
<proteinExistence type="predicted"/>
<evidence type="ECO:0000313" key="1">
    <source>
        <dbReference type="EMBL" id="KAG5640975.1"/>
    </source>
</evidence>
<reference evidence="1" key="2">
    <citation type="submission" date="2021-10" db="EMBL/GenBank/DDBJ databases">
        <title>Phylogenomics reveals ancestral predisposition of the termite-cultivated fungus Termitomyces towards a domesticated lifestyle.</title>
        <authorList>
            <person name="Auxier B."/>
            <person name="Grum-Grzhimaylo A."/>
            <person name="Cardenas M.E."/>
            <person name="Lodge J.D."/>
            <person name="Laessoe T."/>
            <person name="Pedersen O."/>
            <person name="Smith M.E."/>
            <person name="Kuyper T.W."/>
            <person name="Franco-Molano E.A."/>
            <person name="Baroni T.J."/>
            <person name="Aanen D.K."/>
        </authorList>
    </citation>
    <scope>NUCLEOTIDE SEQUENCE</scope>
    <source>
        <strain evidence="1">AP01</strain>
        <tissue evidence="1">Mycelium</tissue>
    </source>
</reference>
<dbReference type="AlphaFoldDB" id="A0A9P7G532"/>
<reference evidence="1" key="1">
    <citation type="submission" date="2020-07" db="EMBL/GenBank/DDBJ databases">
        <authorList>
            <person name="Nieuwenhuis M."/>
            <person name="Van De Peppel L.J.J."/>
        </authorList>
    </citation>
    <scope>NUCLEOTIDE SEQUENCE</scope>
    <source>
        <strain evidence="1">AP01</strain>
        <tissue evidence="1">Mycelium</tissue>
    </source>
</reference>
<name>A0A9P7G532_9AGAR</name>